<keyword evidence="3 10" id="KW-0132">Cell division</keyword>
<evidence type="ECO:0000256" key="2">
    <source>
        <dbReference type="ARBA" id="ARBA00009638"/>
    </source>
</evidence>
<dbReference type="InterPro" id="IPR027417">
    <property type="entry name" value="P-loop_NTPase"/>
</dbReference>
<reference evidence="13" key="1">
    <citation type="journal article" date="2019" name="Int. J. Syst. Evol. Microbiol.">
        <title>The Global Catalogue of Microorganisms (GCM) 10K type strain sequencing project: providing services to taxonomists for standard genome sequencing and annotation.</title>
        <authorList>
            <consortium name="The Broad Institute Genomics Platform"/>
            <consortium name="The Broad Institute Genome Sequencing Center for Infectious Disease"/>
            <person name="Wu L."/>
            <person name="Ma J."/>
        </authorList>
    </citation>
    <scope>NUCLEOTIDE SEQUENCE [LARGE SCALE GENOMIC DNA]</scope>
    <source>
        <strain evidence="13">JCM 17555</strain>
    </source>
</reference>
<dbReference type="Pfam" id="PF01926">
    <property type="entry name" value="MMR_HSR1"/>
    <property type="match status" value="1"/>
</dbReference>
<dbReference type="PANTHER" id="PTHR11649">
    <property type="entry name" value="MSS1/TRME-RELATED GTP-BINDING PROTEIN"/>
    <property type="match status" value="1"/>
</dbReference>
<keyword evidence="6" id="KW-0460">Magnesium</keyword>
<proteinExistence type="inferred from homology"/>
<dbReference type="SUPFAM" id="SSF52540">
    <property type="entry name" value="P-loop containing nucleoside triphosphate hydrolases"/>
    <property type="match status" value="1"/>
</dbReference>
<dbReference type="NCBIfam" id="TIGR03598">
    <property type="entry name" value="GTPase_YsxC"/>
    <property type="match status" value="1"/>
</dbReference>
<protein>
    <recommendedName>
        <fullName evidence="10">Probable GTP-binding protein EngB</fullName>
    </recommendedName>
</protein>
<organism evidence="12 13">
    <name type="scientific">Allohahella marinimesophila</name>
    <dbReference type="NCBI Taxonomy" id="1054972"/>
    <lineage>
        <taxon>Bacteria</taxon>
        <taxon>Pseudomonadati</taxon>
        <taxon>Pseudomonadota</taxon>
        <taxon>Gammaproteobacteria</taxon>
        <taxon>Oceanospirillales</taxon>
        <taxon>Hahellaceae</taxon>
        <taxon>Allohahella</taxon>
    </lineage>
</organism>
<dbReference type="InterPro" id="IPR006073">
    <property type="entry name" value="GTP-bd"/>
</dbReference>
<dbReference type="InterPro" id="IPR030393">
    <property type="entry name" value="G_ENGB_dom"/>
</dbReference>
<comment type="function">
    <text evidence="10">Necessary for normal cell division and for the maintenance of normal septation.</text>
</comment>
<keyword evidence="4" id="KW-0479">Metal-binding</keyword>
<evidence type="ECO:0000256" key="9">
    <source>
        <dbReference type="ARBA" id="ARBA00023306"/>
    </source>
</evidence>
<keyword evidence="13" id="KW-1185">Reference proteome</keyword>
<evidence type="ECO:0000256" key="4">
    <source>
        <dbReference type="ARBA" id="ARBA00022723"/>
    </source>
</evidence>
<evidence type="ECO:0000256" key="5">
    <source>
        <dbReference type="ARBA" id="ARBA00022741"/>
    </source>
</evidence>
<accession>A0ABP7PUX7</accession>
<dbReference type="CDD" id="cd01876">
    <property type="entry name" value="YihA_EngB"/>
    <property type="match status" value="1"/>
</dbReference>
<evidence type="ECO:0000256" key="6">
    <source>
        <dbReference type="ARBA" id="ARBA00022842"/>
    </source>
</evidence>
<evidence type="ECO:0000259" key="11">
    <source>
        <dbReference type="PROSITE" id="PS51706"/>
    </source>
</evidence>
<name>A0ABP7PUX7_9GAMM</name>
<evidence type="ECO:0000313" key="12">
    <source>
        <dbReference type="EMBL" id="GAA3971346.1"/>
    </source>
</evidence>
<evidence type="ECO:0000256" key="7">
    <source>
        <dbReference type="ARBA" id="ARBA00023134"/>
    </source>
</evidence>
<dbReference type="Proteomes" id="UP001501337">
    <property type="component" value="Unassembled WGS sequence"/>
</dbReference>
<keyword evidence="9 10" id="KW-0131">Cell cycle</keyword>
<feature type="domain" description="EngB-type G" evidence="11">
    <location>
        <begin position="22"/>
        <end position="197"/>
    </location>
</feature>
<evidence type="ECO:0000256" key="8">
    <source>
        <dbReference type="ARBA" id="ARBA00023210"/>
    </source>
</evidence>
<keyword evidence="5 10" id="KW-0547">Nucleotide-binding</keyword>
<sequence>MNYQNIEFLTSAETPVQCPPDIGREVAFAGRSNAGKSSAINSLTGHKKLARTSKTPGRTQLMNFFVLDDEVGRIVDLPGYGYAKVSKAVQARWQENLDLYLRSRASLMAIVLIMDIRHPLKPFDLAMLDWSSSAGKDILILLTKADKLSRNAAQQTAAKVRATLKQRNVSATIVPFSSTESTGQNEAWAFLDTIFDVPAPTEL</sequence>
<dbReference type="InterPro" id="IPR019987">
    <property type="entry name" value="GTP-bd_ribosome_bio_YsxC"/>
</dbReference>
<evidence type="ECO:0000313" key="13">
    <source>
        <dbReference type="Proteomes" id="UP001501337"/>
    </source>
</evidence>
<gene>
    <name evidence="12" type="primary">yihA</name>
    <name evidence="10" type="synonym">engB</name>
    <name evidence="12" type="ORF">GCM10022278_30950</name>
</gene>
<evidence type="ECO:0000256" key="10">
    <source>
        <dbReference type="HAMAP-Rule" id="MF_00321"/>
    </source>
</evidence>
<dbReference type="PROSITE" id="PS51706">
    <property type="entry name" value="G_ENGB"/>
    <property type="match status" value="1"/>
</dbReference>
<dbReference type="HAMAP" id="MF_00321">
    <property type="entry name" value="GTPase_EngB"/>
    <property type="match status" value="1"/>
</dbReference>
<evidence type="ECO:0000256" key="1">
    <source>
        <dbReference type="ARBA" id="ARBA00001946"/>
    </source>
</evidence>
<evidence type="ECO:0000256" key="3">
    <source>
        <dbReference type="ARBA" id="ARBA00022618"/>
    </source>
</evidence>
<comment type="cofactor">
    <cofactor evidence="1">
        <name>Mg(2+)</name>
        <dbReference type="ChEBI" id="CHEBI:18420"/>
    </cofactor>
</comment>
<dbReference type="EMBL" id="BAABBO010000014">
    <property type="protein sequence ID" value="GAA3971346.1"/>
    <property type="molecule type" value="Genomic_DNA"/>
</dbReference>
<keyword evidence="7 10" id="KW-0342">GTP-binding</keyword>
<dbReference type="RefSeq" id="WP_344808001.1">
    <property type="nucleotide sequence ID" value="NZ_BAABBO010000014.1"/>
</dbReference>
<keyword evidence="8 10" id="KW-0717">Septation</keyword>
<dbReference type="PANTHER" id="PTHR11649:SF13">
    <property type="entry name" value="ENGB-TYPE G DOMAIN-CONTAINING PROTEIN"/>
    <property type="match status" value="1"/>
</dbReference>
<comment type="caution">
    <text evidence="12">The sequence shown here is derived from an EMBL/GenBank/DDBJ whole genome shotgun (WGS) entry which is preliminary data.</text>
</comment>
<comment type="similarity">
    <text evidence="2 10">Belongs to the TRAFAC class TrmE-Era-EngA-EngB-Septin-like GTPase superfamily. EngB GTPase family.</text>
</comment>
<dbReference type="Gene3D" id="3.40.50.300">
    <property type="entry name" value="P-loop containing nucleotide triphosphate hydrolases"/>
    <property type="match status" value="1"/>
</dbReference>